<evidence type="ECO:0000256" key="3">
    <source>
        <dbReference type="PROSITE-ProRule" id="PRU00497"/>
    </source>
</evidence>
<dbReference type="GO" id="GO:0031012">
    <property type="term" value="C:extracellular matrix"/>
    <property type="evidence" value="ECO:0007669"/>
    <property type="project" value="TreeGrafter"/>
</dbReference>
<keyword evidence="1 3" id="KW-0193">Cuticle</keyword>
<keyword evidence="6" id="KW-1185">Reference proteome</keyword>
<dbReference type="PROSITE" id="PS00233">
    <property type="entry name" value="CHIT_BIND_RR_1"/>
    <property type="match status" value="1"/>
</dbReference>
<evidence type="ECO:0000313" key="5">
    <source>
        <dbReference type="EMBL" id="CAK1553786.1"/>
    </source>
</evidence>
<evidence type="ECO:0000256" key="4">
    <source>
        <dbReference type="SAM" id="SignalP"/>
    </source>
</evidence>
<feature type="chain" id="PRO_5043538980" description="Cuticle protein" evidence="4">
    <location>
        <begin position="18"/>
        <end position="207"/>
    </location>
</feature>
<gene>
    <name evidence="5" type="ORF">LNINA_LOCUS12754</name>
</gene>
<dbReference type="PANTHER" id="PTHR12236:SF95">
    <property type="entry name" value="CUTICULAR PROTEIN 76BD, ISOFORM C-RELATED"/>
    <property type="match status" value="1"/>
</dbReference>
<dbReference type="PRINTS" id="PR00947">
    <property type="entry name" value="CUTICLE"/>
</dbReference>
<evidence type="ECO:0000256" key="2">
    <source>
        <dbReference type="ARBA" id="ARBA00022729"/>
    </source>
</evidence>
<dbReference type="GO" id="GO:0005615">
    <property type="term" value="C:extracellular space"/>
    <property type="evidence" value="ECO:0007669"/>
    <property type="project" value="TreeGrafter"/>
</dbReference>
<dbReference type="InterPro" id="IPR051217">
    <property type="entry name" value="Insect_Cuticle_Struc_Prot"/>
</dbReference>
<protein>
    <recommendedName>
        <fullName evidence="7">Cuticle protein</fullName>
    </recommendedName>
</protein>
<keyword evidence="2 4" id="KW-0732">Signal</keyword>
<accession>A0AAV1JY81</accession>
<evidence type="ECO:0000256" key="1">
    <source>
        <dbReference type="ARBA" id="ARBA00022460"/>
    </source>
</evidence>
<dbReference type="GO" id="GO:0042302">
    <property type="term" value="F:structural constituent of cuticle"/>
    <property type="evidence" value="ECO:0007669"/>
    <property type="project" value="UniProtKB-UniRule"/>
</dbReference>
<proteinExistence type="predicted"/>
<dbReference type="InterPro" id="IPR031311">
    <property type="entry name" value="CHIT_BIND_RR_consensus"/>
</dbReference>
<sequence length="207" mass="22754">MISNVISLCAVVALSSAGVIHTSPYGLALSPLNTYQQELTSNILANPSLPLAAYQSYPLTYSAANIYPNVLPQHYHQYSSNYPYSLAPLHYAPGYEQVALNEPIVYVEPVVHPAPHQIIPEAIVEAQPEVEEKPHYLFAYSVVDSKTGDNKQHQESRDGDVVRGEYSLLESDGTVRRVEYIADPQKGFNAVVSRSKPKEAESTTGSH</sequence>
<dbReference type="PANTHER" id="PTHR12236">
    <property type="entry name" value="STRUCTURAL CONTITUENT OF CUTICLE"/>
    <property type="match status" value="1"/>
</dbReference>
<organism evidence="5 6">
    <name type="scientific">Leptosia nina</name>
    <dbReference type="NCBI Taxonomy" id="320188"/>
    <lineage>
        <taxon>Eukaryota</taxon>
        <taxon>Metazoa</taxon>
        <taxon>Ecdysozoa</taxon>
        <taxon>Arthropoda</taxon>
        <taxon>Hexapoda</taxon>
        <taxon>Insecta</taxon>
        <taxon>Pterygota</taxon>
        <taxon>Neoptera</taxon>
        <taxon>Endopterygota</taxon>
        <taxon>Lepidoptera</taxon>
        <taxon>Glossata</taxon>
        <taxon>Ditrysia</taxon>
        <taxon>Papilionoidea</taxon>
        <taxon>Pieridae</taxon>
        <taxon>Pierinae</taxon>
        <taxon>Leptosia</taxon>
    </lineage>
</organism>
<feature type="signal peptide" evidence="4">
    <location>
        <begin position="1"/>
        <end position="17"/>
    </location>
</feature>
<comment type="caution">
    <text evidence="5">The sequence shown here is derived from an EMBL/GenBank/DDBJ whole genome shotgun (WGS) entry which is preliminary data.</text>
</comment>
<evidence type="ECO:0000313" key="6">
    <source>
        <dbReference type="Proteomes" id="UP001497472"/>
    </source>
</evidence>
<reference evidence="5 6" key="1">
    <citation type="submission" date="2023-11" db="EMBL/GenBank/DDBJ databases">
        <authorList>
            <person name="Okamura Y."/>
        </authorList>
    </citation>
    <scope>NUCLEOTIDE SEQUENCE [LARGE SCALE GENOMIC DNA]</scope>
</reference>
<name>A0AAV1JY81_9NEOP</name>
<dbReference type="Proteomes" id="UP001497472">
    <property type="component" value="Unassembled WGS sequence"/>
</dbReference>
<dbReference type="PROSITE" id="PS51155">
    <property type="entry name" value="CHIT_BIND_RR_2"/>
    <property type="match status" value="1"/>
</dbReference>
<dbReference type="InterPro" id="IPR000618">
    <property type="entry name" value="Insect_cuticle"/>
</dbReference>
<dbReference type="AlphaFoldDB" id="A0AAV1JY81"/>
<evidence type="ECO:0008006" key="7">
    <source>
        <dbReference type="Google" id="ProtNLM"/>
    </source>
</evidence>
<dbReference type="EMBL" id="CAVLEF010000225">
    <property type="protein sequence ID" value="CAK1553786.1"/>
    <property type="molecule type" value="Genomic_DNA"/>
</dbReference>
<dbReference type="Pfam" id="PF00379">
    <property type="entry name" value="Chitin_bind_4"/>
    <property type="match status" value="1"/>
</dbReference>